<evidence type="ECO:0000259" key="1">
    <source>
        <dbReference type="Pfam" id="PF13460"/>
    </source>
</evidence>
<feature type="domain" description="NAD(P)-binding" evidence="1">
    <location>
        <begin position="15"/>
        <end position="231"/>
    </location>
</feature>
<name>A0ABR3PZ33_9TREE</name>
<dbReference type="GeneID" id="95988121"/>
<dbReference type="SUPFAM" id="SSF51735">
    <property type="entry name" value="NAD(P)-binding Rossmann-fold domains"/>
    <property type="match status" value="1"/>
</dbReference>
<evidence type="ECO:0000313" key="2">
    <source>
        <dbReference type="EMBL" id="KAL1407645.1"/>
    </source>
</evidence>
<dbReference type="InterPro" id="IPR036291">
    <property type="entry name" value="NAD(P)-bd_dom_sf"/>
</dbReference>
<reference evidence="2 3" key="1">
    <citation type="submission" date="2023-08" db="EMBL/GenBank/DDBJ databases">
        <title>Annotated Genome Sequence of Vanrija albida AlHP1.</title>
        <authorList>
            <person name="Herzog R."/>
        </authorList>
    </citation>
    <scope>NUCLEOTIDE SEQUENCE [LARGE SCALE GENOMIC DNA]</scope>
    <source>
        <strain evidence="2 3">AlHP1</strain>
    </source>
</reference>
<dbReference type="Proteomes" id="UP001565368">
    <property type="component" value="Unassembled WGS sequence"/>
</dbReference>
<dbReference type="EMBL" id="JBBXJM010000005">
    <property type="protein sequence ID" value="KAL1407645.1"/>
    <property type="molecule type" value="Genomic_DNA"/>
</dbReference>
<protein>
    <recommendedName>
        <fullName evidence="1">NAD(P)-binding domain-containing protein</fullName>
    </recommendedName>
</protein>
<dbReference type="InterPro" id="IPR016040">
    <property type="entry name" value="NAD(P)-bd_dom"/>
</dbReference>
<gene>
    <name evidence="2" type="ORF">Q8F55_007078</name>
</gene>
<dbReference type="RefSeq" id="XP_069207589.1">
    <property type="nucleotide sequence ID" value="XM_069355518.1"/>
</dbReference>
<organism evidence="2 3">
    <name type="scientific">Vanrija albida</name>
    <dbReference type="NCBI Taxonomy" id="181172"/>
    <lineage>
        <taxon>Eukaryota</taxon>
        <taxon>Fungi</taxon>
        <taxon>Dikarya</taxon>
        <taxon>Basidiomycota</taxon>
        <taxon>Agaricomycotina</taxon>
        <taxon>Tremellomycetes</taxon>
        <taxon>Trichosporonales</taxon>
        <taxon>Trichosporonaceae</taxon>
        <taxon>Vanrija</taxon>
    </lineage>
</organism>
<dbReference type="Pfam" id="PF13460">
    <property type="entry name" value="NAD_binding_10"/>
    <property type="match status" value="1"/>
</dbReference>
<dbReference type="PANTHER" id="PTHR15020:SF50">
    <property type="entry name" value="UPF0659 PROTEIN YMR090W"/>
    <property type="match status" value="1"/>
</dbReference>
<evidence type="ECO:0000313" key="3">
    <source>
        <dbReference type="Proteomes" id="UP001565368"/>
    </source>
</evidence>
<proteinExistence type="predicted"/>
<dbReference type="PANTHER" id="PTHR15020">
    <property type="entry name" value="FLAVIN REDUCTASE-RELATED"/>
    <property type="match status" value="1"/>
</dbReference>
<dbReference type="Gene3D" id="3.40.50.720">
    <property type="entry name" value="NAD(P)-binding Rossmann-like Domain"/>
    <property type="match status" value="1"/>
</dbReference>
<keyword evidence="3" id="KW-1185">Reference proteome</keyword>
<sequence length="279" mass="29776">MTTATATPTRVLLVGATSRTGLLALPHLLQKGWHVVATVRSEARAAEVRKLAQGHAGTLETYVLDLASLTSPEAAHRVLDATTPSVVFWPAGANEDADPAAIHAVDYVAAQAFMRAGVLDPRIKKYMHLSYLQCRRRHAAWWSADDGAAADYANTSYIAEFYKARIVSDGLFAALTAKRRAADPGFQGILFRPGALKDDAPTGKVRIVRAGATGGVTRADTADVAVRLLARDDVHGYVDLENGEAAADDEIEKSVAEGFDAVEGEFDSTEALLAEYGLN</sequence>
<comment type="caution">
    <text evidence="2">The sequence shown here is derived from an EMBL/GenBank/DDBJ whole genome shotgun (WGS) entry which is preliminary data.</text>
</comment>
<accession>A0ABR3PZ33</accession>